<evidence type="ECO:0000256" key="3">
    <source>
        <dbReference type="ARBA" id="ARBA00022553"/>
    </source>
</evidence>
<dbReference type="RefSeq" id="WP_353714236.1">
    <property type="nucleotide sequence ID" value="NZ_CP159307.1"/>
</dbReference>
<organism evidence="12">
    <name type="scientific">Dehalogenimonas sp. 4OHTPN</name>
    <dbReference type="NCBI Taxonomy" id="3166643"/>
    <lineage>
        <taxon>Bacteria</taxon>
        <taxon>Bacillati</taxon>
        <taxon>Chloroflexota</taxon>
        <taxon>Dehalococcoidia</taxon>
        <taxon>Dehalococcoidales</taxon>
        <taxon>Dehalococcoidaceae</taxon>
        <taxon>Dehalogenimonas</taxon>
    </lineage>
</organism>
<dbReference type="GO" id="GO:0000156">
    <property type="term" value="F:phosphorelay response regulator activity"/>
    <property type="evidence" value="ECO:0007669"/>
    <property type="project" value="TreeGrafter"/>
</dbReference>
<dbReference type="GO" id="GO:0000987">
    <property type="term" value="F:cis-regulatory region sequence-specific DNA binding"/>
    <property type="evidence" value="ECO:0007669"/>
    <property type="project" value="UniProtKB-ARBA"/>
</dbReference>
<feature type="DNA-binding region" description="OmpR/PhoB-type" evidence="9">
    <location>
        <begin position="126"/>
        <end position="227"/>
    </location>
</feature>
<dbReference type="InterPro" id="IPR036388">
    <property type="entry name" value="WH-like_DNA-bd_sf"/>
</dbReference>
<dbReference type="GO" id="GO:0045893">
    <property type="term" value="P:positive regulation of DNA-templated transcription"/>
    <property type="evidence" value="ECO:0007669"/>
    <property type="project" value="UniProtKB-ARBA"/>
</dbReference>
<feature type="domain" description="OmpR/PhoB-type" evidence="11">
    <location>
        <begin position="126"/>
        <end position="227"/>
    </location>
</feature>
<dbReference type="PROSITE" id="PS51755">
    <property type="entry name" value="OMPR_PHOB"/>
    <property type="match status" value="1"/>
</dbReference>
<dbReference type="Pfam" id="PF00486">
    <property type="entry name" value="Trans_reg_C"/>
    <property type="match status" value="1"/>
</dbReference>
<evidence type="ECO:0000313" key="12">
    <source>
        <dbReference type="EMBL" id="XCH32974.1"/>
    </source>
</evidence>
<dbReference type="InterPro" id="IPR011006">
    <property type="entry name" value="CheY-like_superfamily"/>
</dbReference>
<sequence length="230" mass="26017">MGNKILIVDDDPIIVKFLRANLKAEGFDVLTASDGCQAIELTEKDMPDLVILDIMMPNMDGYEVIRSLRSWTQVPILVLSARGGMNDKVTCLNLGADDYLTKPFSVEELTARVHAVLRRFKAFNFSSALPVSTPQFFLDPSTRRVLFEGKEIRLTPTEYLLLRELLLSPDKVLTQAVLLRKIWGSEYINDRQYLHVFIGRLRSKIEKDPAHPKIIETVSGVGYLYRTSGS</sequence>
<dbReference type="PROSITE" id="PS50110">
    <property type="entry name" value="RESPONSE_REGULATORY"/>
    <property type="match status" value="1"/>
</dbReference>
<dbReference type="SUPFAM" id="SSF52172">
    <property type="entry name" value="CheY-like"/>
    <property type="match status" value="1"/>
</dbReference>
<evidence type="ECO:0000256" key="4">
    <source>
        <dbReference type="ARBA" id="ARBA00023012"/>
    </source>
</evidence>
<keyword evidence="2" id="KW-0963">Cytoplasm</keyword>
<dbReference type="PANTHER" id="PTHR48111">
    <property type="entry name" value="REGULATOR OF RPOS"/>
    <property type="match status" value="1"/>
</dbReference>
<gene>
    <name evidence="12" type="ORF">ABV300_07415</name>
</gene>
<dbReference type="SMART" id="SM00862">
    <property type="entry name" value="Trans_reg_C"/>
    <property type="match status" value="1"/>
</dbReference>
<dbReference type="EMBL" id="CP159307">
    <property type="protein sequence ID" value="XCH32974.1"/>
    <property type="molecule type" value="Genomic_DNA"/>
</dbReference>
<dbReference type="PANTHER" id="PTHR48111:SF50">
    <property type="entry name" value="KDP OPERON TRANSCRIPTIONAL REGULATORY PROTEIN KDPE"/>
    <property type="match status" value="1"/>
</dbReference>
<dbReference type="InterPro" id="IPR039420">
    <property type="entry name" value="WalR-like"/>
</dbReference>
<accession>A0AAU8GB58</accession>
<dbReference type="SMART" id="SM00448">
    <property type="entry name" value="REC"/>
    <property type="match status" value="1"/>
</dbReference>
<evidence type="ECO:0000256" key="6">
    <source>
        <dbReference type="ARBA" id="ARBA00023125"/>
    </source>
</evidence>
<evidence type="ECO:0000259" key="11">
    <source>
        <dbReference type="PROSITE" id="PS51755"/>
    </source>
</evidence>
<dbReference type="SUPFAM" id="SSF46894">
    <property type="entry name" value="C-terminal effector domain of the bipartite response regulators"/>
    <property type="match status" value="1"/>
</dbReference>
<evidence type="ECO:0000256" key="2">
    <source>
        <dbReference type="ARBA" id="ARBA00022490"/>
    </source>
</evidence>
<keyword evidence="6 9" id="KW-0238">DNA-binding</keyword>
<name>A0AAU8GB58_9CHLR</name>
<evidence type="ECO:0000256" key="8">
    <source>
        <dbReference type="PROSITE-ProRule" id="PRU00169"/>
    </source>
</evidence>
<dbReference type="InterPro" id="IPR001867">
    <property type="entry name" value="OmpR/PhoB-type_DNA-bd"/>
</dbReference>
<dbReference type="CDD" id="cd00383">
    <property type="entry name" value="trans_reg_C"/>
    <property type="match status" value="1"/>
</dbReference>
<dbReference type="AlphaFoldDB" id="A0AAU8GB58"/>
<evidence type="ECO:0000256" key="1">
    <source>
        <dbReference type="ARBA" id="ARBA00004496"/>
    </source>
</evidence>
<dbReference type="InterPro" id="IPR016032">
    <property type="entry name" value="Sig_transdc_resp-reg_C-effctor"/>
</dbReference>
<dbReference type="GO" id="GO:0032993">
    <property type="term" value="C:protein-DNA complex"/>
    <property type="evidence" value="ECO:0007669"/>
    <property type="project" value="TreeGrafter"/>
</dbReference>
<evidence type="ECO:0000256" key="7">
    <source>
        <dbReference type="ARBA" id="ARBA00023163"/>
    </source>
</evidence>
<evidence type="ECO:0000256" key="9">
    <source>
        <dbReference type="PROSITE-ProRule" id="PRU01091"/>
    </source>
</evidence>
<feature type="domain" description="Response regulatory" evidence="10">
    <location>
        <begin position="4"/>
        <end position="117"/>
    </location>
</feature>
<dbReference type="Gene3D" id="3.40.50.2300">
    <property type="match status" value="1"/>
</dbReference>
<dbReference type="GO" id="GO:0005829">
    <property type="term" value="C:cytosol"/>
    <property type="evidence" value="ECO:0007669"/>
    <property type="project" value="TreeGrafter"/>
</dbReference>
<dbReference type="GO" id="GO:0042802">
    <property type="term" value="F:identical protein binding"/>
    <property type="evidence" value="ECO:0007669"/>
    <property type="project" value="UniProtKB-ARBA"/>
</dbReference>
<protein>
    <submittedName>
        <fullName evidence="12">Response regulator transcription factor</fullName>
    </submittedName>
</protein>
<proteinExistence type="predicted"/>
<dbReference type="Pfam" id="PF00072">
    <property type="entry name" value="Response_reg"/>
    <property type="match status" value="1"/>
</dbReference>
<comment type="subcellular location">
    <subcellularLocation>
        <location evidence="1">Cytoplasm</location>
    </subcellularLocation>
</comment>
<keyword evidence="5" id="KW-0805">Transcription regulation</keyword>
<evidence type="ECO:0000259" key="10">
    <source>
        <dbReference type="PROSITE" id="PS50110"/>
    </source>
</evidence>
<keyword evidence="4" id="KW-0902">Two-component regulatory system</keyword>
<feature type="modified residue" description="4-aspartylphosphate" evidence="8">
    <location>
        <position position="53"/>
    </location>
</feature>
<dbReference type="InterPro" id="IPR001789">
    <property type="entry name" value="Sig_transdc_resp-reg_receiver"/>
</dbReference>
<dbReference type="Gene3D" id="6.10.250.690">
    <property type="match status" value="1"/>
</dbReference>
<keyword evidence="3 8" id="KW-0597">Phosphoprotein</keyword>
<keyword evidence="7" id="KW-0804">Transcription</keyword>
<dbReference type="FunFam" id="3.40.50.2300:FF:000021">
    <property type="entry name" value="Two-component system response regulator KdpE"/>
    <property type="match status" value="1"/>
</dbReference>
<reference evidence="12" key="1">
    <citation type="submission" date="2024-06" db="EMBL/GenBank/DDBJ databases">
        <title>A Novel Isolate, Dehalogenimonas sp. Strain 4OHTPN, Dechlorinates Aromatic 4 Hydroxy chlorothalonil by a Novel Reductive Dehalogenase.</title>
        <authorList>
            <person name="Liu G."/>
        </authorList>
    </citation>
    <scope>NUCLEOTIDE SEQUENCE</scope>
    <source>
        <strain evidence="12">4OHTPN</strain>
    </source>
</reference>
<evidence type="ECO:0000256" key="5">
    <source>
        <dbReference type="ARBA" id="ARBA00023015"/>
    </source>
</evidence>
<dbReference type="Gene3D" id="1.10.10.10">
    <property type="entry name" value="Winged helix-like DNA-binding domain superfamily/Winged helix DNA-binding domain"/>
    <property type="match status" value="1"/>
</dbReference>